<dbReference type="PROSITE" id="PS50141">
    <property type="entry name" value="A_DEAMIN_EDITASE"/>
    <property type="match status" value="1"/>
</dbReference>
<dbReference type="Proteomes" id="UP000037122">
    <property type="component" value="Unassembled WGS sequence"/>
</dbReference>
<name>A0A0L0P1Q9_CANAR</name>
<accession>A0A0L0P1Q9</accession>
<dbReference type="VEuPathDB" id="FungiDB:CJJ09_002857"/>
<dbReference type="GO" id="GO:0043829">
    <property type="term" value="F:tRNA-specific adenosine-37 deaminase activity"/>
    <property type="evidence" value="ECO:0007669"/>
    <property type="project" value="TreeGrafter"/>
</dbReference>
<dbReference type="PANTHER" id="PTHR47803">
    <property type="entry name" value="TRNA-SPECIFIC ADENOSINE DEAMINASE 1"/>
    <property type="match status" value="1"/>
</dbReference>
<dbReference type="VEuPathDB" id="FungiDB:CJI97_000916"/>
<dbReference type="SMART" id="SM00552">
    <property type="entry name" value="ADEAMc"/>
    <property type="match status" value="1"/>
</dbReference>
<evidence type="ECO:0000313" key="2">
    <source>
        <dbReference type="EMBL" id="KNE00302.1"/>
    </source>
</evidence>
<dbReference type="AlphaFoldDB" id="A0A0L0P1Q9"/>
<dbReference type="GO" id="GO:0003723">
    <property type="term" value="F:RNA binding"/>
    <property type="evidence" value="ECO:0007669"/>
    <property type="project" value="InterPro"/>
</dbReference>
<dbReference type="VEuPathDB" id="FungiDB:QG37_02852"/>
<dbReference type="EMBL" id="LGST01000019">
    <property type="protein sequence ID" value="KNE00302.1"/>
    <property type="molecule type" value="Genomic_DNA"/>
</dbReference>
<dbReference type="VEuPathDB" id="FungiDB:CJJ07_003873"/>
<gene>
    <name evidence="2" type="ORF">QG37_02852</name>
</gene>
<dbReference type="InterPro" id="IPR002466">
    <property type="entry name" value="A_deamin"/>
</dbReference>
<dbReference type="InterPro" id="IPR042935">
    <property type="entry name" value="Tad1"/>
</dbReference>
<feature type="domain" description="A to I editase" evidence="1">
    <location>
        <begin position="58"/>
        <end position="246"/>
    </location>
</feature>
<organism evidence="2 3">
    <name type="scientific">Candidozyma auris</name>
    <name type="common">Yeast</name>
    <name type="synonym">Candida auris</name>
    <dbReference type="NCBI Taxonomy" id="498019"/>
    <lineage>
        <taxon>Eukaryota</taxon>
        <taxon>Fungi</taxon>
        <taxon>Dikarya</taxon>
        <taxon>Ascomycota</taxon>
        <taxon>Saccharomycotina</taxon>
        <taxon>Pichiomycetes</taxon>
        <taxon>Metschnikowiaceae</taxon>
        <taxon>Candidozyma</taxon>
    </lineage>
</organism>
<protein>
    <recommendedName>
        <fullName evidence="1">A to I editase domain-containing protein</fullName>
    </recommendedName>
</protein>
<evidence type="ECO:0000313" key="3">
    <source>
        <dbReference type="Proteomes" id="UP000037122"/>
    </source>
</evidence>
<proteinExistence type="predicted"/>
<sequence length="371" mass="41349">MAPSHGLANEIAAAVTSAFDHINSTAGKPRVRDNGVREWTVLAGLVSVDEKENIEVISLATGVKALPDQVRKYSNGWVVHDMHAEILCLRMFNYLVLKDVVRDRGGEDLVFLERENSKLKLKRKIKLALFISEPPCGDASMSYVAQGREAWEERPEEPAAKKQKNESSITINRGRAGFDKLGVVRTKPGRADSNVTLSKSCSDKLCLRQEVGILNLINSFLVDPVYLDYLVLPKEKFREDDFERCFGRIEIEKGKKLVPLVYDKDSYKFHKSPGSVPSPVSLVSSPASSIVQVLSNGAKYGGFVKNKPPKPSGSSILCNQNMARMIKQHPEFQQFNSYLDIKQALERHHLKASLEAALGDWIPTTPDNFLL</sequence>
<evidence type="ECO:0000259" key="1">
    <source>
        <dbReference type="PROSITE" id="PS50141"/>
    </source>
</evidence>
<reference evidence="3" key="1">
    <citation type="journal article" date="2015" name="BMC Genomics">
        <title>Draft genome of a commonly misdiagnosed multidrug resistant pathogen Candida auris.</title>
        <authorList>
            <person name="Chatterjee S."/>
            <person name="Alampalli S.V."/>
            <person name="Nageshan R.K."/>
            <person name="Chettiar S.T."/>
            <person name="Joshi S."/>
            <person name="Tatu U.S."/>
        </authorList>
    </citation>
    <scope>NUCLEOTIDE SEQUENCE [LARGE SCALE GENOMIC DNA]</scope>
    <source>
        <strain evidence="3">6684</strain>
    </source>
</reference>
<dbReference type="VEuPathDB" id="FungiDB:CJI96_0003201"/>
<dbReference type="VEuPathDB" id="FungiDB:B9J08_000898"/>
<dbReference type="PANTHER" id="PTHR47803:SF1">
    <property type="entry name" value="TRNA-SPECIFIC ADENOSINE DEAMINASE 1"/>
    <property type="match status" value="1"/>
</dbReference>
<dbReference type="Pfam" id="PF02137">
    <property type="entry name" value="A_deamin"/>
    <property type="match status" value="1"/>
</dbReference>
<comment type="caution">
    <text evidence="2">The sequence shown here is derived from an EMBL/GenBank/DDBJ whole genome shotgun (WGS) entry which is preliminary data.</text>
</comment>
<dbReference type="GO" id="GO:0002100">
    <property type="term" value="P:tRNA wobble adenosine to inosine editing"/>
    <property type="evidence" value="ECO:0007669"/>
    <property type="project" value="InterPro"/>
</dbReference>